<dbReference type="STRING" id="1194695.A0A5D3DSY2"/>
<evidence type="ECO:0000256" key="1">
    <source>
        <dbReference type="SAM" id="MobiDB-lite"/>
    </source>
</evidence>
<sequence>MSLANPSGKAHKDRLIELDKSPVQEKPPSTVILFGALGKLGETVPKDTLCFPKKYHGVMPKSWPKSLSIQKMTNHGIESPQEAKAPAKNAHHTTPSEVAELQKQSKKLSSTEFSRPVQAPYGVPILYLKKDRNPQQCIDRRIQSKLIVRCKYPLPAFTRLFDRPCGIEYFPKSDIRSSLTDAKGGKCCSMQSQINVLGHVVECHQSGLLREEDTHWSGNLECQVAFNGLKQAMIERPSLGVVDATKPPKVEAEKFNCMFEEYLHHFIDGRQGNWAQLLNVAQFGHNTERMLFEVSHYQNDRLLWM</sequence>
<accession>A0A5D3DSY2</accession>
<name>A0A5D3DSY2_CUCMM</name>
<dbReference type="InterPro" id="IPR053134">
    <property type="entry name" value="RNA-dir_DNA_polymerase"/>
</dbReference>
<dbReference type="SUPFAM" id="SSF56672">
    <property type="entry name" value="DNA/RNA polymerases"/>
    <property type="match status" value="1"/>
</dbReference>
<dbReference type="PANTHER" id="PTHR24559">
    <property type="entry name" value="TRANSPOSON TY3-I GAG-POL POLYPROTEIN"/>
    <property type="match status" value="1"/>
</dbReference>
<protein>
    <submittedName>
        <fullName evidence="3">RNA-directed DNA polymerase-like protein</fullName>
    </submittedName>
</protein>
<evidence type="ECO:0000313" key="5">
    <source>
        <dbReference type="Proteomes" id="UP000321947"/>
    </source>
</evidence>
<proteinExistence type="predicted"/>
<dbReference type="Gene3D" id="3.30.70.270">
    <property type="match status" value="1"/>
</dbReference>
<dbReference type="OrthoDB" id="1928766at2759"/>
<feature type="region of interest" description="Disordered" evidence="1">
    <location>
        <begin position="75"/>
        <end position="99"/>
    </location>
</feature>
<dbReference type="InterPro" id="IPR043128">
    <property type="entry name" value="Rev_trsase/Diguanyl_cyclase"/>
</dbReference>
<comment type="caution">
    <text evidence="3">The sequence shown here is derived from an EMBL/GenBank/DDBJ whole genome shotgun (WGS) entry which is preliminary data.</text>
</comment>
<organism evidence="3 5">
    <name type="scientific">Cucumis melo var. makuwa</name>
    <name type="common">Oriental melon</name>
    <dbReference type="NCBI Taxonomy" id="1194695"/>
    <lineage>
        <taxon>Eukaryota</taxon>
        <taxon>Viridiplantae</taxon>
        <taxon>Streptophyta</taxon>
        <taxon>Embryophyta</taxon>
        <taxon>Tracheophyta</taxon>
        <taxon>Spermatophyta</taxon>
        <taxon>Magnoliopsida</taxon>
        <taxon>eudicotyledons</taxon>
        <taxon>Gunneridae</taxon>
        <taxon>Pentapetalae</taxon>
        <taxon>rosids</taxon>
        <taxon>fabids</taxon>
        <taxon>Cucurbitales</taxon>
        <taxon>Cucurbitaceae</taxon>
        <taxon>Benincaseae</taxon>
        <taxon>Cucumis</taxon>
    </lineage>
</organism>
<dbReference type="InterPro" id="IPR043502">
    <property type="entry name" value="DNA/RNA_pol_sf"/>
</dbReference>
<feature type="region of interest" description="Disordered" evidence="1">
    <location>
        <begin position="1"/>
        <end position="21"/>
    </location>
</feature>
<gene>
    <name evidence="3" type="ORF">E5676_scaffold2133G00180</name>
    <name evidence="2" type="ORF">E6C27_scaffold409G00910</name>
</gene>
<dbReference type="Gene3D" id="3.10.10.10">
    <property type="entry name" value="HIV Type 1 Reverse Transcriptase, subunit A, domain 1"/>
    <property type="match status" value="1"/>
</dbReference>
<dbReference type="Proteomes" id="UP000321393">
    <property type="component" value="Unassembled WGS sequence"/>
</dbReference>
<dbReference type="EMBL" id="SSTE01006781">
    <property type="protein sequence ID" value="KAA0058384.1"/>
    <property type="molecule type" value="Genomic_DNA"/>
</dbReference>
<dbReference type="GO" id="GO:0003964">
    <property type="term" value="F:RNA-directed DNA polymerase activity"/>
    <property type="evidence" value="ECO:0007669"/>
    <property type="project" value="UniProtKB-KW"/>
</dbReference>
<reference evidence="4 5" key="1">
    <citation type="submission" date="2019-08" db="EMBL/GenBank/DDBJ databases">
        <title>Draft genome sequences of two oriental melons (Cucumis melo L. var makuwa).</title>
        <authorList>
            <person name="Kwon S.-Y."/>
        </authorList>
    </citation>
    <scope>NUCLEOTIDE SEQUENCE [LARGE SCALE GENOMIC DNA]</scope>
    <source>
        <strain evidence="5">cv. Chang Bougi</strain>
        <strain evidence="4">cv. SW 3</strain>
        <tissue evidence="3">Leaf</tissue>
    </source>
</reference>
<dbReference type="EMBL" id="SSTD01003301">
    <property type="protein sequence ID" value="TYK26877.1"/>
    <property type="molecule type" value="Genomic_DNA"/>
</dbReference>
<evidence type="ECO:0000313" key="3">
    <source>
        <dbReference type="EMBL" id="TYK26877.1"/>
    </source>
</evidence>
<keyword evidence="3" id="KW-0548">Nucleotidyltransferase</keyword>
<evidence type="ECO:0000313" key="2">
    <source>
        <dbReference type="EMBL" id="KAA0058384.1"/>
    </source>
</evidence>
<evidence type="ECO:0000313" key="4">
    <source>
        <dbReference type="Proteomes" id="UP000321393"/>
    </source>
</evidence>
<keyword evidence="3" id="KW-0808">Transferase</keyword>
<keyword evidence="3" id="KW-0695">RNA-directed DNA polymerase</keyword>
<dbReference type="Proteomes" id="UP000321947">
    <property type="component" value="Unassembled WGS sequence"/>
</dbReference>
<dbReference type="AlphaFoldDB" id="A0A5D3DSY2"/>
<dbReference type="PANTHER" id="PTHR24559:SF436">
    <property type="entry name" value="RNA-DIRECTED DNA POLYMERASE HOMOLOG"/>
    <property type="match status" value="1"/>
</dbReference>